<dbReference type="PANTHER" id="PTHR48475">
    <property type="entry name" value="RIBONUCLEASE H"/>
    <property type="match status" value="1"/>
</dbReference>
<evidence type="ECO:0000259" key="2">
    <source>
        <dbReference type="PROSITE" id="PS50994"/>
    </source>
</evidence>
<dbReference type="InterPro" id="IPR001584">
    <property type="entry name" value="Integrase_cat-core"/>
</dbReference>
<feature type="compositionally biased region" description="Basic and acidic residues" evidence="1">
    <location>
        <begin position="307"/>
        <end position="326"/>
    </location>
</feature>
<dbReference type="InterPro" id="IPR036397">
    <property type="entry name" value="RNaseH_sf"/>
</dbReference>
<dbReference type="Gene3D" id="3.30.70.270">
    <property type="match status" value="1"/>
</dbReference>
<dbReference type="InterPro" id="IPR000477">
    <property type="entry name" value="RT_dom"/>
</dbReference>
<dbReference type="PROSITE" id="PS50994">
    <property type="entry name" value="INTEGRASE"/>
    <property type="match status" value="1"/>
</dbReference>
<dbReference type="CDD" id="cd01647">
    <property type="entry name" value="RT_LTR"/>
    <property type="match status" value="1"/>
</dbReference>
<reference evidence="4" key="2">
    <citation type="journal article" date="2008" name="Nucleic Acids Res.">
        <title>The rice annotation project database (RAP-DB): 2008 update.</title>
        <authorList>
            <consortium name="The rice annotation project (RAP)"/>
        </authorList>
    </citation>
    <scope>GENOME REANNOTATION</scope>
    <source>
        <strain evidence="4">cv. Nipponbare</strain>
    </source>
</reference>
<dbReference type="GO" id="GO:0015074">
    <property type="term" value="P:DNA integration"/>
    <property type="evidence" value="ECO:0007669"/>
    <property type="project" value="InterPro"/>
</dbReference>
<evidence type="ECO:0000313" key="3">
    <source>
        <dbReference type="EMBL" id="AAT85160.1"/>
    </source>
</evidence>
<gene>
    <name evidence="3" type="ORF">OSJNBa0053F13.7</name>
</gene>
<dbReference type="Pfam" id="PF13456">
    <property type="entry name" value="RVT_3"/>
    <property type="match status" value="1"/>
</dbReference>
<dbReference type="InterPro" id="IPR043128">
    <property type="entry name" value="Rev_trsase/Diguanyl_cyclase"/>
</dbReference>
<feature type="compositionally biased region" description="Basic and acidic residues" evidence="1">
    <location>
        <begin position="38"/>
        <end position="49"/>
    </location>
</feature>
<evidence type="ECO:0000313" key="4">
    <source>
        <dbReference type="Proteomes" id="UP000000763"/>
    </source>
</evidence>
<dbReference type="InterPro" id="IPR002156">
    <property type="entry name" value="RNaseH_domain"/>
</dbReference>
<name>Q6ATA4_ORYSJ</name>
<protein>
    <submittedName>
        <fullName evidence="3">Polyprotein</fullName>
    </submittedName>
</protein>
<dbReference type="SUPFAM" id="SSF56672">
    <property type="entry name" value="DNA/RNA polymerases"/>
    <property type="match status" value="1"/>
</dbReference>
<reference evidence="4" key="1">
    <citation type="journal article" date="2005" name="Nature">
        <title>The map-based sequence of the rice genome.</title>
        <authorList>
            <consortium name="International rice genome sequencing project (IRGSP)"/>
            <person name="Matsumoto T."/>
            <person name="Wu J."/>
            <person name="Kanamori H."/>
            <person name="Katayose Y."/>
            <person name="Fujisawa M."/>
            <person name="Namiki N."/>
            <person name="Mizuno H."/>
            <person name="Yamamoto K."/>
            <person name="Antonio B.A."/>
            <person name="Baba T."/>
            <person name="Sakata K."/>
            <person name="Nagamura Y."/>
            <person name="Aoki H."/>
            <person name="Arikawa K."/>
            <person name="Arita K."/>
            <person name="Bito T."/>
            <person name="Chiden Y."/>
            <person name="Fujitsuka N."/>
            <person name="Fukunaka R."/>
            <person name="Hamada M."/>
            <person name="Harada C."/>
            <person name="Hayashi A."/>
            <person name="Hijishita S."/>
            <person name="Honda M."/>
            <person name="Hosokawa S."/>
            <person name="Ichikawa Y."/>
            <person name="Idonuma A."/>
            <person name="Iijima M."/>
            <person name="Ikeda M."/>
            <person name="Ikeno M."/>
            <person name="Ito K."/>
            <person name="Ito S."/>
            <person name="Ito T."/>
            <person name="Ito Y."/>
            <person name="Ito Y."/>
            <person name="Iwabuchi A."/>
            <person name="Kamiya K."/>
            <person name="Karasawa W."/>
            <person name="Kurita K."/>
            <person name="Katagiri S."/>
            <person name="Kikuta A."/>
            <person name="Kobayashi H."/>
            <person name="Kobayashi N."/>
            <person name="Machita K."/>
            <person name="Maehara T."/>
            <person name="Masukawa M."/>
            <person name="Mizubayashi T."/>
            <person name="Mukai Y."/>
            <person name="Nagasaki H."/>
            <person name="Nagata Y."/>
            <person name="Naito S."/>
            <person name="Nakashima M."/>
            <person name="Nakama Y."/>
            <person name="Nakamichi Y."/>
            <person name="Nakamura M."/>
            <person name="Meguro A."/>
            <person name="Negishi M."/>
            <person name="Ohta I."/>
            <person name="Ohta T."/>
            <person name="Okamoto M."/>
            <person name="Ono N."/>
            <person name="Saji S."/>
            <person name="Sakaguchi M."/>
            <person name="Sakai K."/>
            <person name="Shibata M."/>
            <person name="Shimokawa T."/>
            <person name="Song J."/>
            <person name="Takazaki Y."/>
            <person name="Terasawa K."/>
            <person name="Tsugane M."/>
            <person name="Tsuji K."/>
            <person name="Ueda S."/>
            <person name="Waki K."/>
            <person name="Yamagata H."/>
            <person name="Yamamoto M."/>
            <person name="Yamamoto S."/>
            <person name="Yamane H."/>
            <person name="Yoshiki S."/>
            <person name="Yoshihara R."/>
            <person name="Yukawa K."/>
            <person name="Zhong H."/>
            <person name="Yano M."/>
            <person name="Yuan Q."/>
            <person name="Ouyang S."/>
            <person name="Liu J."/>
            <person name="Jones K.M."/>
            <person name="Gansberger K."/>
            <person name="Moffat K."/>
            <person name="Hill J."/>
            <person name="Bera J."/>
            <person name="Fadrosh D."/>
            <person name="Jin S."/>
            <person name="Johri S."/>
            <person name="Kim M."/>
            <person name="Overton L."/>
            <person name="Reardon M."/>
            <person name="Tsitrin T."/>
            <person name="Vuong H."/>
            <person name="Weaver B."/>
            <person name="Ciecko A."/>
            <person name="Tallon L."/>
            <person name="Jackson J."/>
            <person name="Pai G."/>
            <person name="Aken S.V."/>
            <person name="Utterback T."/>
            <person name="Reidmuller S."/>
            <person name="Feldblyum T."/>
            <person name="Hsiao J."/>
            <person name="Zismann V."/>
            <person name="Iobst S."/>
            <person name="de Vazeille A.R."/>
            <person name="Buell C.R."/>
            <person name="Ying K."/>
            <person name="Li Y."/>
            <person name="Lu T."/>
            <person name="Huang Y."/>
            <person name="Zhao Q."/>
            <person name="Feng Q."/>
            <person name="Zhang L."/>
            <person name="Zhu J."/>
            <person name="Weng Q."/>
            <person name="Mu J."/>
            <person name="Lu Y."/>
            <person name="Fan D."/>
            <person name="Liu Y."/>
            <person name="Guan J."/>
            <person name="Zhang Y."/>
            <person name="Yu S."/>
            <person name="Liu X."/>
            <person name="Zhang Y."/>
            <person name="Hong G."/>
            <person name="Han B."/>
            <person name="Choisne N."/>
            <person name="Demange N."/>
            <person name="Orjeda G."/>
            <person name="Samain S."/>
            <person name="Cattolico L."/>
            <person name="Pelletier E."/>
            <person name="Couloux A."/>
            <person name="Segurens B."/>
            <person name="Wincker P."/>
            <person name="D'Hont A."/>
            <person name="Scarpelli C."/>
            <person name="Weissenbach J."/>
            <person name="Salanoubat M."/>
            <person name="Quetier F."/>
            <person name="Yu Y."/>
            <person name="Kim H.R."/>
            <person name="Rambo T."/>
            <person name="Currie J."/>
            <person name="Collura K."/>
            <person name="Luo M."/>
            <person name="Yang T."/>
            <person name="Ammiraju J.S.S."/>
            <person name="Engler F."/>
            <person name="Soderlund C."/>
            <person name="Wing R.A."/>
            <person name="Palmer L.E."/>
            <person name="de la Bastide M."/>
            <person name="Spiegel L."/>
            <person name="Nascimento L."/>
            <person name="Zutavern T."/>
            <person name="O'Shaughnessy A."/>
            <person name="Dike S."/>
            <person name="Dedhia N."/>
            <person name="Preston R."/>
            <person name="Balija V."/>
            <person name="McCombie W.R."/>
            <person name="Chow T."/>
            <person name="Chen H."/>
            <person name="Chung M."/>
            <person name="Chen C."/>
            <person name="Shaw J."/>
            <person name="Wu H."/>
            <person name="Hsiao K."/>
            <person name="Chao Y."/>
            <person name="Chu M."/>
            <person name="Cheng C."/>
            <person name="Hour A."/>
            <person name="Lee P."/>
            <person name="Lin S."/>
            <person name="Lin Y."/>
            <person name="Liou J."/>
            <person name="Liu S."/>
            <person name="Hsing Y."/>
            <person name="Raghuvanshi S."/>
            <person name="Mohanty A."/>
            <person name="Bharti A.K."/>
            <person name="Gaur A."/>
            <person name="Gupta V."/>
            <person name="Kumar D."/>
            <person name="Ravi V."/>
            <person name="Vij S."/>
            <person name="Kapur A."/>
            <person name="Khurana P."/>
            <person name="Khurana P."/>
            <person name="Khurana J.P."/>
            <person name="Tyagi A.K."/>
            <person name="Gaikwad K."/>
            <person name="Singh A."/>
            <person name="Dalal V."/>
            <person name="Srivastava S."/>
            <person name="Dixit A."/>
            <person name="Pal A.K."/>
            <person name="Ghazi I.A."/>
            <person name="Yadav M."/>
            <person name="Pandit A."/>
            <person name="Bhargava A."/>
            <person name="Sureshbabu K."/>
            <person name="Batra K."/>
            <person name="Sharma T.R."/>
            <person name="Mohapatra T."/>
            <person name="Singh N.K."/>
            <person name="Messing J."/>
            <person name="Nelson A.B."/>
            <person name="Fuks G."/>
            <person name="Kavchok S."/>
            <person name="Keizer G."/>
            <person name="Linton E."/>
            <person name="Llaca V."/>
            <person name="Song R."/>
            <person name="Tanyolac B."/>
            <person name="Young S."/>
            <person name="Ho-Il K."/>
            <person name="Hahn J.H."/>
            <person name="Sangsakoo G."/>
            <person name="Vanavichit A."/>
            <person name="de Mattos Luiz.A.T."/>
            <person name="Zimmer P.D."/>
            <person name="Malone G."/>
            <person name="Dellagostin O."/>
            <person name="de Oliveira A.C."/>
            <person name="Bevan M."/>
            <person name="Bancroft I."/>
            <person name="Minx P."/>
            <person name="Cordum H."/>
            <person name="Wilson R."/>
            <person name="Cheng Z."/>
            <person name="Jin W."/>
            <person name="Jiang J."/>
            <person name="Leong S.A."/>
            <person name="Iwama H."/>
            <person name="Gojobori T."/>
            <person name="Itoh T."/>
            <person name="Niimura Y."/>
            <person name="Fujii Y."/>
            <person name="Habara T."/>
            <person name="Sakai H."/>
            <person name="Sato Y."/>
            <person name="Wilson G."/>
            <person name="Kumar K."/>
            <person name="McCouch S."/>
            <person name="Juretic N."/>
            <person name="Hoen D."/>
            <person name="Wright S."/>
            <person name="Bruskiewich R."/>
            <person name="Bureau T."/>
            <person name="Miyao A."/>
            <person name="Hirochika H."/>
            <person name="Nishikawa T."/>
            <person name="Kadowaki K."/>
            <person name="Sugiura M."/>
            <person name="Burr B."/>
            <person name="Sasaki T."/>
        </authorList>
    </citation>
    <scope>NUCLEOTIDE SEQUENCE [LARGE SCALE GENOMIC DNA]</scope>
    <source>
        <strain evidence="4">cv. Nipponbare</strain>
    </source>
</reference>
<dbReference type="Pfam" id="PF00665">
    <property type="entry name" value="rve"/>
    <property type="match status" value="1"/>
</dbReference>
<dbReference type="Gene3D" id="3.30.420.10">
    <property type="entry name" value="Ribonuclease H-like superfamily/Ribonuclease H"/>
    <property type="match status" value="2"/>
</dbReference>
<dbReference type="Pfam" id="PF03732">
    <property type="entry name" value="Retrotrans_gag"/>
    <property type="match status" value="1"/>
</dbReference>
<dbReference type="CDD" id="cd09279">
    <property type="entry name" value="RNase_HI_like"/>
    <property type="match status" value="1"/>
</dbReference>
<dbReference type="PANTHER" id="PTHR48475:SF1">
    <property type="entry name" value="RNASE H TYPE-1 DOMAIN-CONTAINING PROTEIN"/>
    <property type="match status" value="1"/>
</dbReference>
<feature type="region of interest" description="Disordered" evidence="1">
    <location>
        <begin position="19"/>
        <end position="58"/>
    </location>
</feature>
<feature type="region of interest" description="Disordered" evidence="1">
    <location>
        <begin position="300"/>
        <end position="330"/>
    </location>
</feature>
<accession>Q6ATA4</accession>
<dbReference type="GO" id="GO:0003676">
    <property type="term" value="F:nucleic acid binding"/>
    <property type="evidence" value="ECO:0007669"/>
    <property type="project" value="InterPro"/>
</dbReference>
<dbReference type="GO" id="GO:0004523">
    <property type="term" value="F:RNA-DNA hybrid ribonuclease activity"/>
    <property type="evidence" value="ECO:0007669"/>
    <property type="project" value="InterPro"/>
</dbReference>
<dbReference type="InterPro" id="IPR012337">
    <property type="entry name" value="RNaseH-like_sf"/>
</dbReference>
<dbReference type="InterPro" id="IPR043502">
    <property type="entry name" value="DNA/RNA_pol_sf"/>
</dbReference>
<dbReference type="Pfam" id="PF00078">
    <property type="entry name" value="RVT_1"/>
    <property type="match status" value="1"/>
</dbReference>
<dbReference type="InterPro" id="IPR041577">
    <property type="entry name" value="RT_RNaseH_2"/>
</dbReference>
<dbReference type="Gene3D" id="3.10.10.10">
    <property type="entry name" value="HIV Type 1 Reverse Transcriptase, subunit A, domain 1"/>
    <property type="match status" value="2"/>
</dbReference>
<proteinExistence type="predicted"/>
<feature type="domain" description="Integrase catalytic" evidence="2">
    <location>
        <begin position="1133"/>
        <end position="1308"/>
    </location>
</feature>
<dbReference type="Proteomes" id="UP000000763">
    <property type="component" value="Chromosome 5"/>
</dbReference>
<organism evidence="3 4">
    <name type="scientific">Oryza sativa subsp. japonica</name>
    <name type="common">Rice</name>
    <dbReference type="NCBI Taxonomy" id="39947"/>
    <lineage>
        <taxon>Eukaryota</taxon>
        <taxon>Viridiplantae</taxon>
        <taxon>Streptophyta</taxon>
        <taxon>Embryophyta</taxon>
        <taxon>Tracheophyta</taxon>
        <taxon>Spermatophyta</taxon>
        <taxon>Magnoliopsida</taxon>
        <taxon>Liliopsida</taxon>
        <taxon>Poales</taxon>
        <taxon>Poaceae</taxon>
        <taxon>BOP clade</taxon>
        <taxon>Oryzoideae</taxon>
        <taxon>Oryzeae</taxon>
        <taxon>Oryzinae</taxon>
        <taxon>Oryza</taxon>
        <taxon>Oryza sativa</taxon>
    </lineage>
</organism>
<dbReference type="SUPFAM" id="SSF53098">
    <property type="entry name" value="Ribonuclease H-like"/>
    <property type="match status" value="2"/>
</dbReference>
<dbReference type="EMBL" id="AC137615">
    <property type="protein sequence ID" value="AAT85160.1"/>
    <property type="molecule type" value="Genomic_DNA"/>
</dbReference>
<evidence type="ECO:0000256" key="1">
    <source>
        <dbReference type="SAM" id="MobiDB-lite"/>
    </source>
</evidence>
<dbReference type="InterPro" id="IPR005162">
    <property type="entry name" value="Retrotrans_gag_dom"/>
</dbReference>
<dbReference type="Pfam" id="PF17919">
    <property type="entry name" value="RT_RNaseH_2"/>
    <property type="match status" value="1"/>
</dbReference>
<sequence>MVRTKCLLNYHQPSLSIVAGSSRRSRDHGKRSVYSPPDWHKEHQAEHPRSPRRRRPVDLRETINQCCAARGYIPRHSPDRYDEDVDGVAAFTSDLHRVDWPAGFKPTGIEKYDGTTNRESWLTVYSLAIRAAGGDSKAMANYMPVALADSARSWLHGLPRGTIGSWAELCDHFSANFQGTFECSGTQFDLYNVVQKSGESLRDYIRRFTEQSNKISDITDDVIIAAVTKGIRHDLLVGKFGRKTPRTVKQMFEKANEYAKAEDAVIASKQSGTTWKLKKDTPTAGGAVVPITRIASFAEQYAKNARKPTDGDQSKSKKKDDEDAKTLARNSTISSADPWLMNLKTAIKFDRSDHPDRVVHPGRALNIHFTKTLDDMQIPRTELKPSNAPFHGVIPGLSSTPLGQITLPVTFGTRENFRTENICFEVADFETANHAILGRPALAKFMAVPHYTYMMMKMPGPQGVISLRSDIKQAVTCDKESCELSQTHEITLAREEIRLAASTATKGEVLATKMPKNGEGDAKTKKIPLDPSDPTKTAVIGAEKTLNVLINDRRFEQDRKDAIKEELTKLLAAGFIKEVLHPDWLANPVLVQKKTGQWRMCVDYTDLNKSCPKNPFGLPRIDQTSFITPFGAYCYITMPFGLKNAGATYQRMIQRCFSTQIGCNVEAYVDDVVVKTKQKDDLITDLQETFASIRAFKMKLNPEKCIFGVPSRKLLGFMWGPEAQKAFEDFKKLLTTPPVLASPHPQEPLLLYVSATSQVVSTVLVIEREEEGHVQKVQQPIYFVSEVLADSKSRYPQVQKLLCGVLITVRKLSHYFQGHSVTVVTSFPLGDILHNREANGRIAKWALELMSLDLSFKPRTSIKFQALADFVAEWTVCQEDTSTEKMEYWTMHFDESKRLSGTVAGVVLISPTGERLSYVLWIHFSASHNVAEYEALLHGLRIAISVGIRRLIVRGDSQLVVNQVMKEWSCLDDNMTAYRQEVCKLEDKFNGLELTHVLRHNNEAADRLANFGTKRKAASSDVFVEHLYEPTVLRKEIIETTDTQEVSTIEADWREPLIRFLAKQELHYWRGRSSLVLKTPGNNGKTPANDADADLVRRGEERLLIEPTWFREINMMDEIEFYDNYGRHKQTNLILLPQDKDEAERISRRSKLYVIHETELYKKSPSGILQRSVDKFSKWIEAKPVITITADKARAFFINIVHRFGVPNRIITDNGTQFTSGVFQDFCEDFGIKICYASVAHPMSNGQVERANVYGAEAMLPSEVEFESLRFRNFSEERYGEDRVDDLNRLEEAREAVLIQSARYLQGMRRYHNRNV</sequence>